<dbReference type="EMBL" id="MN739957">
    <property type="protein sequence ID" value="QHT79979.1"/>
    <property type="molecule type" value="Genomic_DNA"/>
</dbReference>
<evidence type="ECO:0000256" key="1">
    <source>
        <dbReference type="SAM" id="Phobius"/>
    </source>
</evidence>
<name>A0A6C0HHL6_9ZZZZ</name>
<dbReference type="AlphaFoldDB" id="A0A6C0HHL6"/>
<sequence>MCSILADSKICIYLILYIIVYSDMSKMKLNVKNWKGGDIMDDCMSFLTYLSSFAIFILAIISMYHKSTSLLGVLLLYLVNFIYSILFAKDIFSSEKSNTNTVISFMLIAILFLNITSSTIIVMTLRNLHVNYMKNNETIQLSDKSRNLISLYLTLWVSTIVMLWVLFAFYFIEPISEPFFNYMFIGQEFSPLFVFFGLLLKFAFSFLSLGISGYMVYLAKMFSDIKSKGLD</sequence>
<keyword evidence="1" id="KW-1133">Transmembrane helix</keyword>
<feature type="transmembrane region" description="Helical" evidence="1">
    <location>
        <begin position="149"/>
        <end position="172"/>
    </location>
</feature>
<feature type="transmembrane region" description="Helical" evidence="1">
    <location>
        <begin position="70"/>
        <end position="88"/>
    </location>
</feature>
<keyword evidence="1" id="KW-0472">Membrane</keyword>
<reference evidence="2" key="1">
    <citation type="journal article" date="2020" name="Nature">
        <title>Giant virus diversity and host interactions through global metagenomics.</title>
        <authorList>
            <person name="Schulz F."/>
            <person name="Roux S."/>
            <person name="Paez-Espino D."/>
            <person name="Jungbluth S."/>
            <person name="Walsh D.A."/>
            <person name="Denef V.J."/>
            <person name="McMahon K.D."/>
            <person name="Konstantinidis K.T."/>
            <person name="Eloe-Fadrosh E.A."/>
            <person name="Kyrpides N.C."/>
            <person name="Woyke T."/>
        </authorList>
    </citation>
    <scope>NUCLEOTIDE SEQUENCE</scope>
    <source>
        <strain evidence="2">GVMAG-M-3300023184-105</strain>
    </source>
</reference>
<protein>
    <submittedName>
        <fullName evidence="2">Uncharacterized protein</fullName>
    </submittedName>
</protein>
<proteinExistence type="predicted"/>
<feature type="transmembrane region" description="Helical" evidence="1">
    <location>
        <begin position="7"/>
        <end position="24"/>
    </location>
</feature>
<feature type="transmembrane region" description="Helical" evidence="1">
    <location>
        <begin position="44"/>
        <end position="63"/>
    </location>
</feature>
<keyword evidence="1" id="KW-0812">Transmembrane</keyword>
<evidence type="ECO:0000313" key="2">
    <source>
        <dbReference type="EMBL" id="QHT79979.1"/>
    </source>
</evidence>
<feature type="transmembrane region" description="Helical" evidence="1">
    <location>
        <begin position="103"/>
        <end position="128"/>
    </location>
</feature>
<accession>A0A6C0HHL6</accession>
<organism evidence="2">
    <name type="scientific">viral metagenome</name>
    <dbReference type="NCBI Taxonomy" id="1070528"/>
    <lineage>
        <taxon>unclassified sequences</taxon>
        <taxon>metagenomes</taxon>
        <taxon>organismal metagenomes</taxon>
    </lineage>
</organism>
<feature type="transmembrane region" description="Helical" evidence="1">
    <location>
        <begin position="192"/>
        <end position="218"/>
    </location>
</feature>